<gene>
    <name evidence="1" type="ORF">V1517DRAFT_375885</name>
</gene>
<comment type="caution">
    <text evidence="1">The sequence shown here is derived from an EMBL/GenBank/DDBJ whole genome shotgun (WGS) entry which is preliminary data.</text>
</comment>
<dbReference type="Proteomes" id="UP001489719">
    <property type="component" value="Unassembled WGS sequence"/>
</dbReference>
<evidence type="ECO:0000313" key="1">
    <source>
        <dbReference type="EMBL" id="KAK9320166.1"/>
    </source>
</evidence>
<organism evidence="1 2">
    <name type="scientific">Lipomyces orientalis</name>
    <dbReference type="NCBI Taxonomy" id="1233043"/>
    <lineage>
        <taxon>Eukaryota</taxon>
        <taxon>Fungi</taxon>
        <taxon>Dikarya</taxon>
        <taxon>Ascomycota</taxon>
        <taxon>Saccharomycotina</taxon>
        <taxon>Lipomycetes</taxon>
        <taxon>Lipomycetales</taxon>
        <taxon>Lipomycetaceae</taxon>
        <taxon>Lipomyces</taxon>
    </lineage>
</organism>
<name>A0ACC3THE0_9ASCO</name>
<evidence type="ECO:0000313" key="2">
    <source>
        <dbReference type="Proteomes" id="UP001489719"/>
    </source>
</evidence>
<sequence>MDRMNTRRNRPNYFLLNDGLDEEAKCYYSGERYPTLGISITNPAAAFWVVGRDADFEISEFENPWIVKKTNKLKLIDREIRCAVLDNETGDKCGWKTTDSKQQGSTGDMINHLRKQHSIDSPNKPEEQKEQNLVYYLS</sequence>
<reference evidence="2" key="1">
    <citation type="journal article" date="2024" name="Front. Bioeng. Biotechnol.">
        <title>Genome-scale model development and genomic sequencing of the oleaginous clade Lipomyces.</title>
        <authorList>
            <person name="Czajka J.J."/>
            <person name="Han Y."/>
            <person name="Kim J."/>
            <person name="Mondo S.J."/>
            <person name="Hofstad B.A."/>
            <person name="Robles A."/>
            <person name="Haridas S."/>
            <person name="Riley R."/>
            <person name="LaButti K."/>
            <person name="Pangilinan J."/>
            <person name="Andreopoulos W."/>
            <person name="Lipzen A."/>
            <person name="Yan J."/>
            <person name="Wang M."/>
            <person name="Ng V."/>
            <person name="Grigoriev I.V."/>
            <person name="Spatafora J.W."/>
            <person name="Magnuson J.K."/>
            <person name="Baker S.E."/>
            <person name="Pomraning K.R."/>
        </authorList>
    </citation>
    <scope>NUCLEOTIDE SEQUENCE [LARGE SCALE GENOMIC DNA]</scope>
    <source>
        <strain evidence="2">CBS 10300</strain>
    </source>
</reference>
<protein>
    <submittedName>
        <fullName evidence="1">Uncharacterized protein</fullName>
    </submittedName>
</protein>
<accession>A0ACC3THE0</accession>
<keyword evidence="2" id="KW-1185">Reference proteome</keyword>
<dbReference type="EMBL" id="MU970142">
    <property type="protein sequence ID" value="KAK9320166.1"/>
    <property type="molecule type" value="Genomic_DNA"/>
</dbReference>
<proteinExistence type="predicted"/>